<dbReference type="GO" id="GO:0016020">
    <property type="term" value="C:membrane"/>
    <property type="evidence" value="ECO:0007669"/>
    <property type="project" value="UniProtKB-SubCell"/>
</dbReference>
<feature type="transmembrane region" description="Helical" evidence="8">
    <location>
        <begin position="894"/>
        <end position="913"/>
    </location>
</feature>
<evidence type="ECO:0000256" key="1">
    <source>
        <dbReference type="ARBA" id="ARBA00004141"/>
    </source>
</evidence>
<feature type="transmembrane region" description="Helical" evidence="8">
    <location>
        <begin position="855"/>
        <end position="873"/>
    </location>
</feature>
<dbReference type="Pfam" id="PF07690">
    <property type="entry name" value="MFS_1"/>
    <property type="match status" value="1"/>
</dbReference>
<dbReference type="InterPro" id="IPR011701">
    <property type="entry name" value="MFS"/>
</dbReference>
<dbReference type="InterPro" id="IPR044772">
    <property type="entry name" value="NO3_transporter"/>
</dbReference>
<dbReference type="Proteomes" id="UP000694240">
    <property type="component" value="Chromosome 1"/>
</dbReference>
<dbReference type="GO" id="GO:0046983">
    <property type="term" value="F:protein dimerization activity"/>
    <property type="evidence" value="ECO:0007669"/>
    <property type="project" value="InterPro"/>
</dbReference>
<dbReference type="InterPro" id="IPR008906">
    <property type="entry name" value="HATC_C_dom"/>
</dbReference>
<keyword evidence="3 8" id="KW-0812">Transmembrane</keyword>
<evidence type="ECO:0000313" key="12">
    <source>
        <dbReference type="Proteomes" id="UP000694240"/>
    </source>
</evidence>
<dbReference type="EMBL" id="JAEFBK010000001">
    <property type="protein sequence ID" value="KAG7645513.1"/>
    <property type="molecule type" value="Genomic_DNA"/>
</dbReference>
<evidence type="ECO:0000256" key="5">
    <source>
        <dbReference type="ARBA" id="ARBA00023063"/>
    </source>
</evidence>
<feature type="transmembrane region" description="Helical" evidence="8">
    <location>
        <begin position="1030"/>
        <end position="1053"/>
    </location>
</feature>
<sequence length="1147" mass="128564">MELDTQNLVDENNFNLEDQEMDDEDPEMDQILPHDTASSGTVERGKSSVSRFRAACWKNFDRGQKYPNGKTEVTCKYCEQTYHLNLRRNGTNTMNRHMRSCEKTPGSTPRISRKVDMMVFREMIAVALVQHNLPYSFVEYERIREAFTYVNPSIEFWSRNTAASDVYKIYEREKIKLKEKLAIIPGRICLTTDLWRALTVESYICLTAHYVDVDGVLKTKILSFCAFPPPHSGVAIAMKLSELLKDWGIEKKVFTLTVDNASANDTMQSILKRKLQKHFVCSGEFFHVRCSAHILNLIVQDGLEVISGALEKIRETVKYVKGSETRENLFQNCMDTIGIQTEASLVLDVSTRWNSTYHMLSRAIQFKDVLHSLAEVDRGYKSFPSAVEWERAELICDLLKPFAEITKLISGSSYPTANVYFMQVWAIKCWLGDHDDSHDRAIREMVEDMTEKYDKYWEDFSDILAMAAVLDPRLKFSALEYCYNILNPLTSKENLTHVRDKMVQLFGAYKRTTCNVAASTSQSSRKDIPFGYDGFYSYFSQRNGTGKSPLDMYLEEPVLDMVSFRDMDVIAYWKNNVSRFKELSSMACDILSISITTVASESTFSIVHQSYKLVFSQRNLIRLKYMGSTDEPGSSMHGVTGREQSYAFSVDGSEPTNTKKKYNLPVDAEDKATVFKLFSFAKPHMRTFHLSWISFSTCFVSTFAAAPLIPIIRENLNLTKHDIGNAGVASVSGSIFSRLVMGAVCDLLGPRYGCAFLVMLSAPTVFSMSFVSDAAGFITVRFMIGFCLATFVSCQYWMSTMFNSQIIGLVNGTAAGWGNMGGGITQLLMPIVYEIIRRCGSTAFTAWRIAFFVPGWLHIIMGILVLTLGQDLPGGNRAAMEKAGEVAKDKFGKILWYAVTNYRTWIFVLLYGYSMGVELSTDNVIAEYFFDRFHLKLHTAGIIAACFGMANFFARPAGGWASDIAAKRFGMRGRLWTLWIIQTSGGLFCVWLGRANTLVTAVVSMVLFSLGAQAACGATFAIVPFVSRRALGIISGLTGAGGNFGSGLTQLVFFSTSRFTTEEGLTWMGVMIVACTLPVTLIHFPQWGSMFFPPSNDSVDATEHYYVGEYSKEEQQIGMHLKSKLFADGAKTEGGSSVHKGNATNNA</sequence>
<feature type="transmembrane region" description="Helical" evidence="8">
    <location>
        <begin position="975"/>
        <end position="993"/>
    </location>
</feature>
<comment type="caution">
    <text evidence="11">The sequence shown here is derived from an EMBL/GenBank/DDBJ whole genome shotgun (WGS) entry which is preliminary data.</text>
</comment>
<evidence type="ECO:0000313" key="11">
    <source>
        <dbReference type="EMBL" id="KAG7645513.1"/>
    </source>
</evidence>
<evidence type="ECO:0000256" key="8">
    <source>
        <dbReference type="SAM" id="Phobius"/>
    </source>
</evidence>
<keyword evidence="12" id="KW-1185">Reference proteome</keyword>
<evidence type="ECO:0000256" key="4">
    <source>
        <dbReference type="ARBA" id="ARBA00022989"/>
    </source>
</evidence>
<accession>A0A8T2GEV5</accession>
<feature type="transmembrane region" description="Helical" evidence="8">
    <location>
        <begin position="999"/>
        <end position="1023"/>
    </location>
</feature>
<organism evidence="11 12">
    <name type="scientific">Arabidopsis thaliana x Arabidopsis arenosa</name>
    <dbReference type="NCBI Taxonomy" id="1240361"/>
    <lineage>
        <taxon>Eukaryota</taxon>
        <taxon>Viridiplantae</taxon>
        <taxon>Streptophyta</taxon>
        <taxon>Embryophyta</taxon>
        <taxon>Tracheophyta</taxon>
        <taxon>Spermatophyta</taxon>
        <taxon>Magnoliopsida</taxon>
        <taxon>eudicotyledons</taxon>
        <taxon>Gunneridae</taxon>
        <taxon>Pentapetalae</taxon>
        <taxon>rosids</taxon>
        <taxon>malvids</taxon>
        <taxon>Brassicales</taxon>
        <taxon>Brassicaceae</taxon>
        <taxon>Camelineae</taxon>
        <taxon>Arabidopsis</taxon>
    </lineage>
</organism>
<feature type="transmembrane region" description="Helical" evidence="8">
    <location>
        <begin position="750"/>
        <end position="771"/>
    </location>
</feature>
<dbReference type="GO" id="GO:0042128">
    <property type="term" value="P:nitrate assimilation"/>
    <property type="evidence" value="ECO:0007669"/>
    <property type="project" value="UniProtKB-KW"/>
</dbReference>
<dbReference type="AlphaFoldDB" id="A0A8T2GEV5"/>
<proteinExistence type="inferred from homology"/>
<dbReference type="SMART" id="SM00614">
    <property type="entry name" value="ZnF_BED"/>
    <property type="match status" value="1"/>
</dbReference>
<feature type="transmembrane region" description="Helical" evidence="8">
    <location>
        <begin position="778"/>
        <end position="798"/>
    </location>
</feature>
<gene>
    <name evidence="11" type="ORF">ISN45_At01g007600</name>
</gene>
<evidence type="ECO:0000256" key="3">
    <source>
        <dbReference type="ARBA" id="ARBA00022692"/>
    </source>
</evidence>
<feature type="region of interest" description="Disordered" evidence="7">
    <location>
        <begin position="1"/>
        <end position="25"/>
    </location>
</feature>
<name>A0A8T2GEV5_9BRAS</name>
<dbReference type="CDD" id="cd17341">
    <property type="entry name" value="MFS_NRT2_like"/>
    <property type="match status" value="1"/>
</dbReference>
<comment type="subcellular location">
    <subcellularLocation>
        <location evidence="1">Membrane</location>
        <topology evidence="1">Multi-pass membrane protein</topology>
    </subcellularLocation>
</comment>
<keyword evidence="6 8" id="KW-0472">Membrane</keyword>
<dbReference type="InterPro" id="IPR025525">
    <property type="entry name" value="hAT-like_transposase_RNase-H"/>
</dbReference>
<feature type="domain" description="hAT-like transposase RNase-H fold" evidence="10">
    <location>
        <begin position="410"/>
        <end position="509"/>
    </location>
</feature>
<dbReference type="Pfam" id="PF05699">
    <property type="entry name" value="Dimer_Tnp_hAT"/>
    <property type="match status" value="1"/>
</dbReference>
<protein>
    <submittedName>
        <fullName evidence="11">Ribonuclease H-like superfamily</fullName>
    </submittedName>
</protein>
<evidence type="ECO:0000256" key="2">
    <source>
        <dbReference type="ARBA" id="ARBA00008432"/>
    </source>
</evidence>
<dbReference type="Pfam" id="PF14372">
    <property type="entry name" value="hAT-like_RNase-H"/>
    <property type="match status" value="1"/>
</dbReference>
<evidence type="ECO:0000256" key="7">
    <source>
        <dbReference type="SAM" id="MobiDB-lite"/>
    </source>
</evidence>
<feature type="transmembrane region" description="Helical" evidence="8">
    <location>
        <begin position="933"/>
        <end position="954"/>
    </location>
</feature>
<keyword evidence="5" id="KW-0534">Nitrate assimilation</keyword>
<keyword evidence="4 8" id="KW-1133">Transmembrane helix</keyword>
<feature type="transmembrane region" description="Helical" evidence="8">
    <location>
        <begin position="723"/>
        <end position="744"/>
    </location>
</feature>
<comment type="similarity">
    <text evidence="2">Belongs to the major facilitator superfamily. Nitrate/nitrite porter (TC 2.A.1.8) family.</text>
</comment>
<dbReference type="PANTHER" id="PTHR23515">
    <property type="entry name" value="HIGH-AFFINITY NITRATE TRANSPORTER 2.3"/>
    <property type="match status" value="1"/>
</dbReference>
<evidence type="ECO:0000256" key="6">
    <source>
        <dbReference type="ARBA" id="ARBA00023136"/>
    </source>
</evidence>
<feature type="compositionally biased region" description="Polar residues" evidence="7">
    <location>
        <begin position="1"/>
        <end position="16"/>
    </location>
</feature>
<evidence type="ECO:0000259" key="9">
    <source>
        <dbReference type="Pfam" id="PF05699"/>
    </source>
</evidence>
<feature type="transmembrane region" description="Helical" evidence="8">
    <location>
        <begin position="690"/>
        <end position="711"/>
    </location>
</feature>
<feature type="domain" description="HAT C-terminal dimerisation" evidence="9">
    <location>
        <begin position="550"/>
        <end position="611"/>
    </location>
</feature>
<dbReference type="FunFam" id="1.20.1250.20:FF:000048">
    <property type="entry name" value="High affinity nitrate transporter"/>
    <property type="match status" value="1"/>
</dbReference>
<reference evidence="11 12" key="1">
    <citation type="submission" date="2020-12" db="EMBL/GenBank/DDBJ databases">
        <title>Concerted genomic and epigenomic changes stabilize Arabidopsis allopolyploids.</title>
        <authorList>
            <person name="Chen Z."/>
        </authorList>
    </citation>
    <scope>NUCLEOTIDE SEQUENCE [LARGE SCALE GENOMIC DNA]</scope>
    <source>
        <strain evidence="11">Allo738</strain>
        <tissue evidence="11">Leaf</tissue>
    </source>
</reference>
<evidence type="ECO:0000259" key="10">
    <source>
        <dbReference type="Pfam" id="PF14372"/>
    </source>
</evidence>
<feature type="transmembrane region" description="Helical" evidence="8">
    <location>
        <begin position="1065"/>
        <end position="1084"/>
    </location>
</feature>
<dbReference type="GO" id="GO:0003677">
    <property type="term" value="F:DNA binding"/>
    <property type="evidence" value="ECO:0007669"/>
    <property type="project" value="InterPro"/>
</dbReference>
<dbReference type="GO" id="GO:0015112">
    <property type="term" value="F:nitrate transmembrane transporter activity"/>
    <property type="evidence" value="ECO:0007669"/>
    <property type="project" value="InterPro"/>
</dbReference>
<dbReference type="FunFam" id="1.20.1250.20:FF:000053">
    <property type="entry name" value="Nitrate transporter 2.1"/>
    <property type="match status" value="1"/>
</dbReference>